<protein>
    <submittedName>
        <fullName evidence="1">Uncharacterized protein</fullName>
    </submittedName>
</protein>
<dbReference type="AlphaFoldDB" id="A0A451A7R2"/>
<name>A0A451A7R2_9GAMM</name>
<reference evidence="1" key="1">
    <citation type="submission" date="2019-02" db="EMBL/GenBank/DDBJ databases">
        <authorList>
            <person name="Gruber-Vodicka R. H."/>
            <person name="Seah K. B. B."/>
        </authorList>
    </citation>
    <scope>NUCLEOTIDE SEQUENCE</scope>
    <source>
        <strain evidence="2">BECK_BY19</strain>
        <strain evidence="1">BECK_BY8</strain>
    </source>
</reference>
<accession>A0A451A7R2</accession>
<gene>
    <name evidence="1" type="ORF">BECKUNK1418G_GA0071005_102123</name>
    <name evidence="2" type="ORF">BECKUNK1418H_GA0071006_102723</name>
</gene>
<dbReference type="EMBL" id="CAADGD010000027">
    <property type="protein sequence ID" value="VFK70356.1"/>
    <property type="molecule type" value="Genomic_DNA"/>
</dbReference>
<evidence type="ECO:0000313" key="1">
    <source>
        <dbReference type="EMBL" id="VFK62048.1"/>
    </source>
</evidence>
<evidence type="ECO:0000313" key="2">
    <source>
        <dbReference type="EMBL" id="VFK70356.1"/>
    </source>
</evidence>
<proteinExistence type="predicted"/>
<dbReference type="EMBL" id="CAADFZ010000021">
    <property type="protein sequence ID" value="VFK62048.1"/>
    <property type="molecule type" value="Genomic_DNA"/>
</dbReference>
<sequence>MLFTWFLFFLHTHSNKFTRFSPARALMLEFALLPARLIRYRGPCLLAPGQNPGPICGNFDDLGVANIQKSIQSDGAMRLDCSQLQPARFDSRFIRIF</sequence>
<organism evidence="1">
    <name type="scientific">Candidatus Kentrum sp. UNK</name>
    <dbReference type="NCBI Taxonomy" id="2126344"/>
    <lineage>
        <taxon>Bacteria</taxon>
        <taxon>Pseudomonadati</taxon>
        <taxon>Pseudomonadota</taxon>
        <taxon>Gammaproteobacteria</taxon>
        <taxon>Candidatus Kentrum</taxon>
    </lineage>
</organism>